<dbReference type="InterPro" id="IPR011008">
    <property type="entry name" value="Dimeric_a/b-barrel"/>
</dbReference>
<evidence type="ECO:0000313" key="2">
    <source>
        <dbReference type="EMBL" id="RQW64292.1"/>
    </source>
</evidence>
<name>A0A3N9U3Y0_9VIBR</name>
<accession>A0A3N9U3Y0</accession>
<gene>
    <name evidence="2" type="ORF">EES38_06835</name>
</gene>
<dbReference type="GO" id="GO:0004497">
    <property type="term" value="F:monooxygenase activity"/>
    <property type="evidence" value="ECO:0007669"/>
    <property type="project" value="UniProtKB-KW"/>
</dbReference>
<evidence type="ECO:0000313" key="3">
    <source>
        <dbReference type="Proteomes" id="UP000281112"/>
    </source>
</evidence>
<dbReference type="SUPFAM" id="SSF54909">
    <property type="entry name" value="Dimeric alpha+beta barrel"/>
    <property type="match status" value="1"/>
</dbReference>
<keyword evidence="3" id="KW-1185">Reference proteome</keyword>
<feature type="domain" description="ABM" evidence="1">
    <location>
        <begin position="4"/>
        <end position="90"/>
    </location>
</feature>
<keyword evidence="2" id="KW-0503">Monooxygenase</keyword>
<dbReference type="AlphaFoldDB" id="A0A3N9U3Y0"/>
<dbReference type="RefSeq" id="WP_124936412.1">
    <property type="nucleotide sequence ID" value="NZ_RJVQ01000002.1"/>
</dbReference>
<dbReference type="OrthoDB" id="9812192at2"/>
<comment type="caution">
    <text evidence="2">The sequence shown here is derived from an EMBL/GenBank/DDBJ whole genome shotgun (WGS) entry which is preliminary data.</text>
</comment>
<evidence type="ECO:0000259" key="1">
    <source>
        <dbReference type="PROSITE" id="PS51725"/>
    </source>
</evidence>
<keyword evidence="2" id="KW-0560">Oxidoreductase</keyword>
<dbReference type="Gene3D" id="3.30.70.100">
    <property type="match status" value="1"/>
</dbReference>
<sequence>MPKVILQGYILVPKNDLAAVHRELPNHKLLTKAEPGCLTFDVTPDSSNFLRFNVYEEFTDREAFEHHQRRVKASVWGEVTSNVERFYKVS</sequence>
<proteinExistence type="predicted"/>
<organism evidence="2 3">
    <name type="scientific">Vibrio viridaestus</name>
    <dbReference type="NCBI Taxonomy" id="2487322"/>
    <lineage>
        <taxon>Bacteria</taxon>
        <taxon>Pseudomonadati</taxon>
        <taxon>Pseudomonadota</taxon>
        <taxon>Gammaproteobacteria</taxon>
        <taxon>Vibrionales</taxon>
        <taxon>Vibrionaceae</taxon>
        <taxon>Vibrio</taxon>
    </lineage>
</organism>
<dbReference type="PROSITE" id="PS51725">
    <property type="entry name" value="ABM"/>
    <property type="match status" value="1"/>
</dbReference>
<dbReference type="Pfam" id="PF03992">
    <property type="entry name" value="ABM"/>
    <property type="match status" value="1"/>
</dbReference>
<protein>
    <submittedName>
        <fullName evidence="2">Antibiotic biosynthesis monooxygenase</fullName>
    </submittedName>
</protein>
<dbReference type="EMBL" id="RJVQ01000002">
    <property type="protein sequence ID" value="RQW64292.1"/>
    <property type="molecule type" value="Genomic_DNA"/>
</dbReference>
<reference evidence="2 3" key="1">
    <citation type="submission" date="2018-11" db="EMBL/GenBank/DDBJ databases">
        <title>Vibrio LJC006 sp. nov., isolated from seawater during the bloom of the enteromorpha.</title>
        <authorList>
            <person name="Liang J."/>
        </authorList>
    </citation>
    <scope>NUCLEOTIDE SEQUENCE [LARGE SCALE GENOMIC DNA]</scope>
    <source>
        <strain evidence="2 3">LJC006</strain>
    </source>
</reference>
<dbReference type="Proteomes" id="UP000281112">
    <property type="component" value="Unassembled WGS sequence"/>
</dbReference>
<dbReference type="InterPro" id="IPR007138">
    <property type="entry name" value="ABM_dom"/>
</dbReference>